<evidence type="ECO:0000256" key="9">
    <source>
        <dbReference type="RuleBase" id="RU363032"/>
    </source>
</evidence>
<accession>C0CRG0</accession>
<evidence type="ECO:0000313" key="11">
    <source>
        <dbReference type="EMBL" id="EEG47649.1"/>
    </source>
</evidence>
<organism evidence="11 12">
    <name type="scientific">Blautia hydrogenotrophica (strain DSM 10507 / JCM 14656 / S5a33)</name>
    <name type="common">Ruminococcus hydrogenotrophicus</name>
    <dbReference type="NCBI Taxonomy" id="476272"/>
    <lineage>
        <taxon>Bacteria</taxon>
        <taxon>Bacillati</taxon>
        <taxon>Bacillota</taxon>
        <taxon>Clostridia</taxon>
        <taxon>Lachnospirales</taxon>
        <taxon>Lachnospiraceae</taxon>
        <taxon>Blautia</taxon>
    </lineage>
</organism>
<comment type="similarity">
    <text evidence="2">Belongs to the binding-protein-dependent transport system permease family. MalFG subfamily.</text>
</comment>
<evidence type="ECO:0000313" key="12">
    <source>
        <dbReference type="Proteomes" id="UP000003100"/>
    </source>
</evidence>
<dbReference type="InterPro" id="IPR050901">
    <property type="entry name" value="BP-dep_ABC_trans_perm"/>
</dbReference>
<keyword evidence="3 9" id="KW-0813">Transport</keyword>
<dbReference type="Pfam" id="PF00528">
    <property type="entry name" value="BPD_transp_1"/>
    <property type="match status" value="1"/>
</dbReference>
<feature type="transmembrane region" description="Helical" evidence="9">
    <location>
        <begin position="195"/>
        <end position="218"/>
    </location>
</feature>
<evidence type="ECO:0000256" key="4">
    <source>
        <dbReference type="ARBA" id="ARBA00022475"/>
    </source>
</evidence>
<dbReference type="Proteomes" id="UP000003100">
    <property type="component" value="Unassembled WGS sequence"/>
</dbReference>
<evidence type="ECO:0000256" key="5">
    <source>
        <dbReference type="ARBA" id="ARBA00022597"/>
    </source>
</evidence>
<comment type="subcellular location">
    <subcellularLocation>
        <location evidence="1 9">Cell membrane</location>
        <topology evidence="1 9">Multi-pass membrane protein</topology>
    </subcellularLocation>
</comment>
<keyword evidence="6 9" id="KW-0812">Transmembrane</keyword>
<evidence type="ECO:0000256" key="3">
    <source>
        <dbReference type="ARBA" id="ARBA00022448"/>
    </source>
</evidence>
<feature type="transmembrane region" description="Helical" evidence="9">
    <location>
        <begin position="238"/>
        <end position="260"/>
    </location>
</feature>
<dbReference type="PANTHER" id="PTHR32243">
    <property type="entry name" value="MALTOSE TRANSPORT SYSTEM PERMEASE-RELATED"/>
    <property type="match status" value="1"/>
</dbReference>
<keyword evidence="4" id="KW-1003">Cell membrane</keyword>
<dbReference type="PANTHER" id="PTHR32243:SF50">
    <property type="entry name" value="MALTOSE_MALTODEXTRIN TRANSPORT SYSTEM PERMEASE PROTEIN MALG"/>
    <property type="match status" value="1"/>
</dbReference>
<keyword evidence="7 9" id="KW-1133">Transmembrane helix</keyword>
<evidence type="ECO:0000256" key="6">
    <source>
        <dbReference type="ARBA" id="ARBA00022692"/>
    </source>
</evidence>
<feature type="transmembrane region" description="Helical" evidence="9">
    <location>
        <begin position="74"/>
        <end position="95"/>
    </location>
</feature>
<evidence type="ECO:0000259" key="10">
    <source>
        <dbReference type="PROSITE" id="PS50928"/>
    </source>
</evidence>
<dbReference type="GeneID" id="86823289"/>
<evidence type="ECO:0000256" key="8">
    <source>
        <dbReference type="ARBA" id="ARBA00023136"/>
    </source>
</evidence>
<dbReference type="RefSeq" id="WP_005951861.1">
    <property type="nucleotide sequence ID" value="NZ_CP136423.1"/>
</dbReference>
<protein>
    <recommendedName>
        <fullName evidence="10">ABC transmembrane type-1 domain-containing protein</fullName>
    </recommendedName>
</protein>
<dbReference type="SUPFAM" id="SSF161098">
    <property type="entry name" value="MetI-like"/>
    <property type="match status" value="1"/>
</dbReference>
<dbReference type="HOGENOM" id="CLU_016047_1_2_9"/>
<evidence type="ECO:0000256" key="7">
    <source>
        <dbReference type="ARBA" id="ARBA00022989"/>
    </source>
</evidence>
<dbReference type="InterPro" id="IPR000515">
    <property type="entry name" value="MetI-like"/>
</dbReference>
<dbReference type="InterPro" id="IPR035906">
    <property type="entry name" value="MetI-like_sf"/>
</dbReference>
<dbReference type="PROSITE" id="PS50928">
    <property type="entry name" value="ABC_TM1"/>
    <property type="match status" value="1"/>
</dbReference>
<dbReference type="CDD" id="cd06261">
    <property type="entry name" value="TM_PBP2"/>
    <property type="match status" value="1"/>
</dbReference>
<keyword evidence="5" id="KW-0762">Sugar transport</keyword>
<gene>
    <name evidence="11" type="ORF">RUMHYD_03474</name>
</gene>
<feature type="domain" description="ABC transmembrane type-1" evidence="10">
    <location>
        <begin position="70"/>
        <end position="260"/>
    </location>
</feature>
<dbReference type="GO" id="GO:0005886">
    <property type="term" value="C:plasma membrane"/>
    <property type="evidence" value="ECO:0007669"/>
    <property type="project" value="UniProtKB-SubCell"/>
</dbReference>
<dbReference type="EMBL" id="ACBZ01000186">
    <property type="protein sequence ID" value="EEG47649.1"/>
    <property type="molecule type" value="Genomic_DNA"/>
</dbReference>
<proteinExistence type="inferred from homology"/>
<reference evidence="11 12" key="2">
    <citation type="submission" date="2009-02" db="EMBL/GenBank/DDBJ databases">
        <title>Draft genome sequence of Blautia hydrogenotrophica DSM 10507 (Ruminococcus hydrogenotrophicus DSM 10507).</title>
        <authorList>
            <person name="Sudarsanam P."/>
            <person name="Ley R."/>
            <person name="Guruge J."/>
            <person name="Turnbaugh P.J."/>
            <person name="Mahowald M."/>
            <person name="Liep D."/>
            <person name="Gordon J."/>
        </authorList>
    </citation>
    <scope>NUCLEOTIDE SEQUENCE [LARGE SCALE GENOMIC DNA]</scope>
    <source>
        <strain evidence="12">DSM 10507 / JCM 14656 / S5a33</strain>
    </source>
</reference>
<name>C0CRG0_BLAHS</name>
<feature type="transmembrane region" description="Helical" evidence="9">
    <location>
        <begin position="135"/>
        <end position="157"/>
    </location>
</feature>
<keyword evidence="12" id="KW-1185">Reference proteome</keyword>
<sequence>MRKSRIRKNIVLYVILIIFLVITLLPYFWLVLTSFKTRVDSFAIPPKIFFSATLDNYKAAFLDKGFLMNLKNSIIIMLFTVGIGLALGLPSSFAFSRFKTRKDQVLLNYLLGTRFTPVVVLALPLYLLMSKIGMLNSYVGIIVAHVAFNLPFVIWMMKGFFDAIPKEIDEAARVEGYSWFKVFLKIDIPLVKSGLAATAVFCAINSWNEFLMALILTGRDTVTMPVGVPGLLTPQGTIWGQVSAVGTVITIPVLIFAILVQKHMIAGMTMGAVK</sequence>
<dbReference type="Gene3D" id="1.10.3720.10">
    <property type="entry name" value="MetI-like"/>
    <property type="match status" value="1"/>
</dbReference>
<feature type="transmembrane region" description="Helical" evidence="9">
    <location>
        <begin position="12"/>
        <end position="32"/>
    </location>
</feature>
<evidence type="ECO:0000256" key="1">
    <source>
        <dbReference type="ARBA" id="ARBA00004651"/>
    </source>
</evidence>
<evidence type="ECO:0000256" key="2">
    <source>
        <dbReference type="ARBA" id="ARBA00009047"/>
    </source>
</evidence>
<feature type="transmembrane region" description="Helical" evidence="9">
    <location>
        <begin position="107"/>
        <end position="129"/>
    </location>
</feature>
<keyword evidence="8 9" id="KW-0472">Membrane</keyword>
<dbReference type="GO" id="GO:0055085">
    <property type="term" value="P:transmembrane transport"/>
    <property type="evidence" value="ECO:0007669"/>
    <property type="project" value="InterPro"/>
</dbReference>
<dbReference type="PATRIC" id="fig|476272.21.peg.150"/>
<reference evidence="11 12" key="1">
    <citation type="submission" date="2009-01" db="EMBL/GenBank/DDBJ databases">
        <authorList>
            <person name="Fulton L."/>
            <person name="Clifton S."/>
            <person name="Fulton B."/>
            <person name="Xu J."/>
            <person name="Minx P."/>
            <person name="Pepin K.H."/>
            <person name="Johnson M."/>
            <person name="Bhonagiri V."/>
            <person name="Nash W.E."/>
            <person name="Mardis E.R."/>
            <person name="Wilson R.K."/>
        </authorList>
    </citation>
    <scope>NUCLEOTIDE SEQUENCE [LARGE SCALE GENOMIC DNA]</scope>
    <source>
        <strain evidence="12">DSM 10507 / JCM 14656 / S5a33</strain>
    </source>
</reference>
<dbReference type="eggNOG" id="COG0395">
    <property type="taxonomic scope" value="Bacteria"/>
</dbReference>
<dbReference type="AlphaFoldDB" id="C0CRG0"/>